<evidence type="ECO:0000256" key="1">
    <source>
        <dbReference type="ARBA" id="ARBA00022572"/>
    </source>
</evidence>
<dbReference type="CDD" id="cd00108">
    <property type="entry name" value="KR"/>
    <property type="match status" value="1"/>
</dbReference>
<dbReference type="Pfam" id="PF00059">
    <property type="entry name" value="Lectin_C"/>
    <property type="match status" value="1"/>
</dbReference>
<dbReference type="PROSITE" id="PS50070">
    <property type="entry name" value="KRINGLE_2"/>
    <property type="match status" value="1"/>
</dbReference>
<protein>
    <submittedName>
        <fullName evidence="6">PLG protein</fullName>
    </submittedName>
</protein>
<keyword evidence="2 3" id="KW-1015">Disulfide bond</keyword>
<dbReference type="Gene3D" id="2.40.20.10">
    <property type="entry name" value="Plasminogen Kringle 4"/>
    <property type="match status" value="1"/>
</dbReference>
<keyword evidence="7" id="KW-1185">Reference proteome</keyword>
<organism evidence="6 7">
    <name type="scientific">Branchiostoma lanceolatum</name>
    <name type="common">Common lancelet</name>
    <name type="synonym">Amphioxus lanceolatum</name>
    <dbReference type="NCBI Taxonomy" id="7740"/>
    <lineage>
        <taxon>Eukaryota</taxon>
        <taxon>Metazoa</taxon>
        <taxon>Chordata</taxon>
        <taxon>Cephalochordata</taxon>
        <taxon>Leptocardii</taxon>
        <taxon>Amphioxiformes</taxon>
        <taxon>Branchiostomatidae</taxon>
        <taxon>Branchiostoma</taxon>
    </lineage>
</organism>
<dbReference type="InterPro" id="IPR001304">
    <property type="entry name" value="C-type_lectin-like"/>
</dbReference>
<evidence type="ECO:0000259" key="4">
    <source>
        <dbReference type="PROSITE" id="PS50041"/>
    </source>
</evidence>
<feature type="domain" description="C-type lectin" evidence="4">
    <location>
        <begin position="107"/>
        <end position="231"/>
    </location>
</feature>
<sequence length="235" mass="26737">MKGSRNYYEDVVTHRYGASCRGTVSVTVTGKTCQRWDSQTPHEHDYMTSDGFPPHELEENYCRKTADFAEIWCFTTDPTTRWELCDVSACDEENKQVGACQDGYMPLGGACIRLVSIKKSFWDAQKSCEAEGATLAMPKTKKFDLTLRALVRSSGGQYDHWIGMRETGSFSKHVLGSWKWVDGSSLAIHDDQGWSPGEPNGYNSRRALCVQYWKIMWDDGYCSEEKRYICQSRPA</sequence>
<proteinExistence type="predicted"/>
<reference evidence="6" key="1">
    <citation type="submission" date="2022-01" db="EMBL/GenBank/DDBJ databases">
        <authorList>
            <person name="Braso-Vives M."/>
        </authorList>
    </citation>
    <scope>NUCLEOTIDE SEQUENCE</scope>
</reference>
<dbReference type="InterPro" id="IPR038178">
    <property type="entry name" value="Kringle_sf"/>
</dbReference>
<dbReference type="SMART" id="SM00034">
    <property type="entry name" value="CLECT"/>
    <property type="match status" value="1"/>
</dbReference>
<dbReference type="PANTHER" id="PTHR24261:SF7">
    <property type="entry name" value="KRINGLE DOMAIN-CONTAINING PROTEIN"/>
    <property type="match status" value="1"/>
</dbReference>
<evidence type="ECO:0000256" key="3">
    <source>
        <dbReference type="PROSITE-ProRule" id="PRU00121"/>
    </source>
</evidence>
<dbReference type="Proteomes" id="UP000838412">
    <property type="component" value="Chromosome 6"/>
</dbReference>
<dbReference type="InterPro" id="IPR018378">
    <property type="entry name" value="C-type_lectin_CS"/>
</dbReference>
<dbReference type="PRINTS" id="PR00018">
    <property type="entry name" value="KRINGLE"/>
</dbReference>
<evidence type="ECO:0000256" key="2">
    <source>
        <dbReference type="ARBA" id="ARBA00023157"/>
    </source>
</evidence>
<dbReference type="GO" id="GO:0005615">
    <property type="term" value="C:extracellular space"/>
    <property type="evidence" value="ECO:0007669"/>
    <property type="project" value="TreeGrafter"/>
</dbReference>
<comment type="caution">
    <text evidence="3">Lacks conserved residue(s) required for the propagation of feature annotation.</text>
</comment>
<dbReference type="EMBL" id="OV696691">
    <property type="protein sequence ID" value="CAH1266773.1"/>
    <property type="molecule type" value="Genomic_DNA"/>
</dbReference>
<keyword evidence="1 3" id="KW-0420">Kringle</keyword>
<feature type="domain" description="Kringle" evidence="5">
    <location>
        <begin position="17"/>
        <end position="90"/>
    </location>
</feature>
<dbReference type="AlphaFoldDB" id="A0A8K0A2U8"/>
<dbReference type="SUPFAM" id="SSF56436">
    <property type="entry name" value="C-type lectin-like"/>
    <property type="match status" value="1"/>
</dbReference>
<dbReference type="InterPro" id="IPR013806">
    <property type="entry name" value="Kringle-like"/>
</dbReference>
<accession>A0A8K0A2U8</accession>
<dbReference type="InterPro" id="IPR050759">
    <property type="entry name" value="Serine_protease_kringle"/>
</dbReference>
<gene>
    <name evidence="6" type="primary">PLG</name>
    <name evidence="6" type="ORF">BLAG_LOCUS20317</name>
</gene>
<dbReference type="SMART" id="SM00130">
    <property type="entry name" value="KR"/>
    <property type="match status" value="1"/>
</dbReference>
<evidence type="ECO:0000313" key="6">
    <source>
        <dbReference type="EMBL" id="CAH1266773.1"/>
    </source>
</evidence>
<dbReference type="OrthoDB" id="272018at2759"/>
<evidence type="ECO:0000259" key="5">
    <source>
        <dbReference type="PROSITE" id="PS50070"/>
    </source>
</evidence>
<evidence type="ECO:0000313" key="7">
    <source>
        <dbReference type="Proteomes" id="UP000838412"/>
    </source>
</evidence>
<dbReference type="GO" id="GO:0005102">
    <property type="term" value="F:signaling receptor binding"/>
    <property type="evidence" value="ECO:0007669"/>
    <property type="project" value="TreeGrafter"/>
</dbReference>
<dbReference type="InterPro" id="IPR016187">
    <property type="entry name" value="CTDL_fold"/>
</dbReference>
<dbReference type="InterPro" id="IPR016186">
    <property type="entry name" value="C-type_lectin-like/link_sf"/>
</dbReference>
<dbReference type="PROSITE" id="PS50041">
    <property type="entry name" value="C_TYPE_LECTIN_2"/>
    <property type="match status" value="1"/>
</dbReference>
<name>A0A8K0A2U8_BRALA</name>
<dbReference type="PANTHER" id="PTHR24261">
    <property type="entry name" value="PLASMINOGEN-RELATED"/>
    <property type="match status" value="1"/>
</dbReference>
<dbReference type="Gene3D" id="3.10.100.10">
    <property type="entry name" value="Mannose-Binding Protein A, subunit A"/>
    <property type="match status" value="1"/>
</dbReference>
<dbReference type="GO" id="GO:0004175">
    <property type="term" value="F:endopeptidase activity"/>
    <property type="evidence" value="ECO:0007669"/>
    <property type="project" value="TreeGrafter"/>
</dbReference>
<dbReference type="SUPFAM" id="SSF57440">
    <property type="entry name" value="Kringle-like"/>
    <property type="match status" value="1"/>
</dbReference>
<dbReference type="InterPro" id="IPR000001">
    <property type="entry name" value="Kringle"/>
</dbReference>
<dbReference type="CDD" id="cd00037">
    <property type="entry name" value="CLECT"/>
    <property type="match status" value="1"/>
</dbReference>
<feature type="disulfide bond" evidence="3">
    <location>
        <begin position="62"/>
        <end position="85"/>
    </location>
</feature>
<dbReference type="Pfam" id="PF00051">
    <property type="entry name" value="Kringle"/>
    <property type="match status" value="1"/>
</dbReference>
<dbReference type="PROSITE" id="PS00615">
    <property type="entry name" value="C_TYPE_LECTIN_1"/>
    <property type="match status" value="1"/>
</dbReference>